<sequence length="523" mass="60070">MHSRKTRQIFECGYIVAGRYRIIKLIGQGGYGDIYSVDEITNDEFNNKFTNESSSNPKILYAMKIESLTAEKKGLDPEMEILSEIQDSPFFPHIHERGMTQTHRFLVMELFGPSLSNTRRQMPSHKFSLGTVLRLGVYMIECIKSFHEHGFVHRDIKPGNFLLRSSQHLTTTEEAKLFKQDQSDNINDVDKEKKQNDNEMNKNNIEANQDNDNNNSNSHSDSANSNTNNNTTFTDSINNNNNSIDNIKNNKNLNDNKSSNIDDSQNNLSDINNANKSNQSFQLDICTNPIALIDFGLSKRYIDPETSLPYPEKNRAGFRGTCKYASIYAHNFNDQCPRDDLISWCYSMVELIEGYLPWGNIRENARVRLIKSQIVPRNLFRSLPREFIDIWKYLNSLKYDVVCPKYDYIIQLIVEPFYTYVFNKNNRFLNSNLNTNSDLNDNSNLNDTLSPESNSAFCEKNIYIPFDWENLTREQIESYSGVSYLPSAKNVPLPKRVGGGLISDDDDVKQFGKSSRCIGCTVF</sequence>
<evidence type="ECO:0000256" key="2">
    <source>
        <dbReference type="SAM" id="MobiDB-lite"/>
    </source>
</evidence>
<dbReference type="InterPro" id="IPR000719">
    <property type="entry name" value="Prot_kinase_dom"/>
</dbReference>
<dbReference type="PANTHER" id="PTHR11909">
    <property type="entry name" value="CASEIN KINASE-RELATED"/>
    <property type="match status" value="1"/>
</dbReference>
<dbReference type="Pfam" id="PF00069">
    <property type="entry name" value="Pkinase"/>
    <property type="match status" value="1"/>
</dbReference>
<feature type="compositionally biased region" description="Low complexity" evidence="2">
    <location>
        <begin position="201"/>
        <end position="267"/>
    </location>
</feature>
<accession>A0ABR2KFT4</accession>
<dbReference type="InterPro" id="IPR011009">
    <property type="entry name" value="Kinase-like_dom_sf"/>
</dbReference>
<dbReference type="PROSITE" id="PS50011">
    <property type="entry name" value="PROTEIN_KINASE_DOM"/>
    <property type="match status" value="1"/>
</dbReference>
<keyword evidence="5" id="KW-1185">Reference proteome</keyword>
<evidence type="ECO:0000256" key="1">
    <source>
        <dbReference type="ARBA" id="ARBA00012513"/>
    </source>
</evidence>
<proteinExistence type="predicted"/>
<organism evidence="4 5">
    <name type="scientific">Tritrichomonas musculus</name>
    <dbReference type="NCBI Taxonomy" id="1915356"/>
    <lineage>
        <taxon>Eukaryota</taxon>
        <taxon>Metamonada</taxon>
        <taxon>Parabasalia</taxon>
        <taxon>Tritrichomonadida</taxon>
        <taxon>Tritrichomonadidae</taxon>
        <taxon>Tritrichomonas</taxon>
    </lineage>
</organism>
<dbReference type="PROSITE" id="PS00108">
    <property type="entry name" value="PROTEIN_KINASE_ST"/>
    <property type="match status" value="1"/>
</dbReference>
<gene>
    <name evidence="4" type="ORF">M9Y10_034053</name>
</gene>
<dbReference type="SUPFAM" id="SSF56112">
    <property type="entry name" value="Protein kinase-like (PK-like)"/>
    <property type="match status" value="1"/>
</dbReference>
<dbReference type="Gene3D" id="1.10.510.10">
    <property type="entry name" value="Transferase(Phosphotransferase) domain 1"/>
    <property type="match status" value="2"/>
</dbReference>
<evidence type="ECO:0000313" key="4">
    <source>
        <dbReference type="EMBL" id="KAK8889307.1"/>
    </source>
</evidence>
<evidence type="ECO:0000313" key="5">
    <source>
        <dbReference type="Proteomes" id="UP001470230"/>
    </source>
</evidence>
<feature type="domain" description="Protein kinase" evidence="3">
    <location>
        <begin position="20"/>
        <end position="457"/>
    </location>
</feature>
<comment type="caution">
    <text evidence="4">The sequence shown here is derived from an EMBL/GenBank/DDBJ whole genome shotgun (WGS) entry which is preliminary data.</text>
</comment>
<feature type="region of interest" description="Disordered" evidence="2">
    <location>
        <begin position="177"/>
        <end position="273"/>
    </location>
</feature>
<reference evidence="4 5" key="1">
    <citation type="submission" date="2024-04" db="EMBL/GenBank/DDBJ databases">
        <title>Tritrichomonas musculus Genome.</title>
        <authorList>
            <person name="Alves-Ferreira E."/>
            <person name="Grigg M."/>
            <person name="Lorenzi H."/>
            <person name="Galac M."/>
        </authorList>
    </citation>
    <scope>NUCLEOTIDE SEQUENCE [LARGE SCALE GENOMIC DNA]</scope>
    <source>
        <strain evidence="4 5">EAF2021</strain>
    </source>
</reference>
<dbReference type="EC" id="2.7.11.1" evidence="1"/>
<dbReference type="Proteomes" id="UP001470230">
    <property type="component" value="Unassembled WGS sequence"/>
</dbReference>
<dbReference type="SMART" id="SM00220">
    <property type="entry name" value="S_TKc"/>
    <property type="match status" value="1"/>
</dbReference>
<name>A0ABR2KFT4_9EUKA</name>
<dbReference type="InterPro" id="IPR050235">
    <property type="entry name" value="CK1_Ser-Thr_kinase"/>
</dbReference>
<dbReference type="EMBL" id="JAPFFF010000005">
    <property type="protein sequence ID" value="KAK8889307.1"/>
    <property type="molecule type" value="Genomic_DNA"/>
</dbReference>
<feature type="compositionally biased region" description="Basic and acidic residues" evidence="2">
    <location>
        <begin position="177"/>
        <end position="200"/>
    </location>
</feature>
<evidence type="ECO:0000259" key="3">
    <source>
        <dbReference type="PROSITE" id="PS50011"/>
    </source>
</evidence>
<dbReference type="InterPro" id="IPR008271">
    <property type="entry name" value="Ser/Thr_kinase_AS"/>
</dbReference>
<protein>
    <recommendedName>
        <fullName evidence="1">non-specific serine/threonine protein kinase</fullName>
        <ecNumber evidence="1">2.7.11.1</ecNumber>
    </recommendedName>
</protein>